<feature type="compositionally biased region" description="Basic and acidic residues" evidence="5">
    <location>
        <begin position="542"/>
        <end position="555"/>
    </location>
</feature>
<evidence type="ECO:0000313" key="7">
    <source>
        <dbReference type="EMBL" id="GBB83174.1"/>
    </source>
</evidence>
<dbReference type="Gene3D" id="1.10.510.10">
    <property type="entry name" value="Transferase(Phosphotransferase) domain 1"/>
    <property type="match status" value="1"/>
</dbReference>
<dbReference type="InterPro" id="IPR011009">
    <property type="entry name" value="Kinase-like_dom_sf"/>
</dbReference>
<evidence type="ECO:0000259" key="6">
    <source>
        <dbReference type="PROSITE" id="PS50011"/>
    </source>
</evidence>
<evidence type="ECO:0000256" key="4">
    <source>
        <dbReference type="ARBA" id="ARBA00022840"/>
    </source>
</evidence>
<dbReference type="AlphaFoldDB" id="A0A2Z6QE96"/>
<dbReference type="PANTHER" id="PTHR44329:SF288">
    <property type="entry name" value="MITOGEN-ACTIVATED PROTEIN KINASE KINASE KINASE 20"/>
    <property type="match status" value="1"/>
</dbReference>
<reference evidence="7 8" key="1">
    <citation type="submission" date="2017-11" db="EMBL/GenBank/DDBJ databases">
        <title>The genome of Rhizophagus clarus HR1 reveals common genetic basis of auxotrophy among arbuscular mycorrhizal fungi.</title>
        <authorList>
            <person name="Kobayashi Y."/>
        </authorList>
    </citation>
    <scope>NUCLEOTIDE SEQUENCE [LARGE SCALE GENOMIC DNA]</scope>
    <source>
        <strain evidence="7 8">HR1</strain>
    </source>
</reference>
<dbReference type="PANTHER" id="PTHR44329">
    <property type="entry name" value="SERINE/THREONINE-PROTEIN KINASE TNNI3K-RELATED"/>
    <property type="match status" value="1"/>
</dbReference>
<keyword evidence="3" id="KW-0418">Kinase</keyword>
<evidence type="ECO:0000256" key="3">
    <source>
        <dbReference type="ARBA" id="ARBA00022777"/>
    </source>
</evidence>
<evidence type="ECO:0000313" key="8">
    <source>
        <dbReference type="Proteomes" id="UP000247702"/>
    </source>
</evidence>
<dbReference type="InterPro" id="IPR051681">
    <property type="entry name" value="Ser/Thr_Kinases-Pseudokinases"/>
</dbReference>
<evidence type="ECO:0000256" key="2">
    <source>
        <dbReference type="ARBA" id="ARBA00022741"/>
    </source>
</evidence>
<dbReference type="Proteomes" id="UP000247702">
    <property type="component" value="Unassembled WGS sequence"/>
</dbReference>
<evidence type="ECO:0000256" key="1">
    <source>
        <dbReference type="ARBA" id="ARBA00022679"/>
    </source>
</evidence>
<keyword evidence="1" id="KW-0808">Transferase</keyword>
<sequence>MSNIRDDLVNAAIDRACVLVDYNVYDDIHKRYEFEKQTVLADKSITENEKSEAIKELTKMYDEERILHNEGIKRICENCNKECLAILFCEHCVRNYLKANFLNWTSGNDDIDDLIQECQMKIMGPHAIPEWISYNNLENIEYLTKGECSEIYTAIWIDGHFIEWDSNEKQLKRFGKHLVVLKKLKNVENASKSWFKEAKSHLIISNKYPEIVQCFGLTQDPSNGSYMLVMNKLDINLRNYLQQNNNQLTWKKRIQIATHIIYALEKIHSENAIHKNLHSGNILFRSRFSISDLGFCGPADKPLKTIYGNLPYIAPEVIVGNEQTFKSDIYSIAMLMWEISSGHSPFSNYEHNYNLAMSIVNGIRPKIVPGTPFKYKNLIKQCWDADPSKRPNANTLLNEIYKLNLYYQNKSDDLLIQSEENNNLEINNASNLKDYTSTTSQIYQFENLPEPRNATKAFYNKSFDFNIPDNVDDFGKSSNQKNRSRISGIFRVGSKKLFKVFKNNSKNGNQNDYKKETEQQKVENDETNFDDKDDIYNNPNLHPEEQKEFEIPDDV</sequence>
<feature type="region of interest" description="Disordered" evidence="5">
    <location>
        <begin position="503"/>
        <end position="555"/>
    </location>
</feature>
<feature type="compositionally biased region" description="Basic and acidic residues" evidence="5">
    <location>
        <begin position="512"/>
        <end position="524"/>
    </location>
</feature>
<keyword evidence="4" id="KW-0067">ATP-binding</keyword>
<dbReference type="PROSITE" id="PS50011">
    <property type="entry name" value="PROTEIN_KINASE_DOM"/>
    <property type="match status" value="1"/>
</dbReference>
<keyword evidence="2" id="KW-0547">Nucleotide-binding</keyword>
<dbReference type="Pfam" id="PF07714">
    <property type="entry name" value="PK_Tyr_Ser-Thr"/>
    <property type="match status" value="1"/>
</dbReference>
<name>A0A2Z6QE96_9GLOM</name>
<protein>
    <recommendedName>
        <fullName evidence="6">Protein kinase domain-containing protein</fullName>
    </recommendedName>
</protein>
<dbReference type="GO" id="GO:0004674">
    <property type="term" value="F:protein serine/threonine kinase activity"/>
    <property type="evidence" value="ECO:0007669"/>
    <property type="project" value="TreeGrafter"/>
</dbReference>
<organism evidence="7 8">
    <name type="scientific">Rhizophagus clarus</name>
    <dbReference type="NCBI Taxonomy" id="94130"/>
    <lineage>
        <taxon>Eukaryota</taxon>
        <taxon>Fungi</taxon>
        <taxon>Fungi incertae sedis</taxon>
        <taxon>Mucoromycota</taxon>
        <taxon>Glomeromycotina</taxon>
        <taxon>Glomeromycetes</taxon>
        <taxon>Glomerales</taxon>
        <taxon>Glomeraceae</taxon>
        <taxon>Rhizophagus</taxon>
    </lineage>
</organism>
<dbReference type="InterPro" id="IPR000719">
    <property type="entry name" value="Prot_kinase_dom"/>
</dbReference>
<gene>
    <name evidence="7" type="ORF">RclHR1_00010056</name>
</gene>
<evidence type="ECO:0000256" key="5">
    <source>
        <dbReference type="SAM" id="MobiDB-lite"/>
    </source>
</evidence>
<dbReference type="InterPro" id="IPR001245">
    <property type="entry name" value="Ser-Thr/Tyr_kinase_cat_dom"/>
</dbReference>
<comment type="caution">
    <text evidence="7">The sequence shown here is derived from an EMBL/GenBank/DDBJ whole genome shotgun (WGS) entry which is preliminary data.</text>
</comment>
<accession>A0A2Z6QE96</accession>
<dbReference type="SUPFAM" id="SSF56112">
    <property type="entry name" value="Protein kinase-like (PK-like)"/>
    <property type="match status" value="1"/>
</dbReference>
<dbReference type="GO" id="GO:0005524">
    <property type="term" value="F:ATP binding"/>
    <property type="evidence" value="ECO:0007669"/>
    <property type="project" value="UniProtKB-KW"/>
</dbReference>
<dbReference type="Gene3D" id="1.10.10.1010">
    <property type="entry name" value="Intein homing endonuclease, domain IV"/>
    <property type="match status" value="1"/>
</dbReference>
<feature type="domain" description="Protein kinase" evidence="6">
    <location>
        <begin position="137"/>
        <end position="407"/>
    </location>
</feature>
<proteinExistence type="predicted"/>
<keyword evidence="8" id="KW-1185">Reference proteome</keyword>
<dbReference type="EMBL" id="BEXD01000001">
    <property type="protein sequence ID" value="GBB83174.1"/>
    <property type="molecule type" value="Genomic_DNA"/>
</dbReference>